<protein>
    <recommendedName>
        <fullName evidence="8">KRR1 small subunit processome component</fullName>
    </recommendedName>
    <alternativeName>
        <fullName evidence="8">KRR-R motif-containing protein 1</fullName>
    </alternativeName>
</protein>
<dbReference type="AlphaFoldDB" id="A0A0G4GQJ8"/>
<organism evidence="12 13">
    <name type="scientific">Vitrella brassicaformis (strain CCMP3155)</name>
    <dbReference type="NCBI Taxonomy" id="1169540"/>
    <lineage>
        <taxon>Eukaryota</taxon>
        <taxon>Sar</taxon>
        <taxon>Alveolata</taxon>
        <taxon>Colpodellida</taxon>
        <taxon>Vitrellaceae</taxon>
        <taxon>Vitrella</taxon>
    </lineage>
</organism>
<dbReference type="PANTHER" id="PTHR12581:SF0">
    <property type="entry name" value="KRR1 SMALL SUBUNIT PROCESSOME COMPONENT HOMOLOG"/>
    <property type="match status" value="1"/>
</dbReference>
<keyword evidence="4 8" id="KW-0698">rRNA processing</keyword>
<dbReference type="PIRSF" id="PIRSF006515">
    <property type="entry name" value="KRR1"/>
    <property type="match status" value="1"/>
</dbReference>
<dbReference type="CDD" id="cd22393">
    <property type="entry name" value="KH-I_KRR1_rpt1"/>
    <property type="match status" value="1"/>
</dbReference>
<evidence type="ECO:0000256" key="8">
    <source>
        <dbReference type="PIRNR" id="PIRNR006515"/>
    </source>
</evidence>
<feature type="domain" description="KRR1 small subunit processome component first KH" evidence="10">
    <location>
        <begin position="59"/>
        <end position="139"/>
    </location>
</feature>
<feature type="compositionally biased region" description="Basic residues" evidence="9">
    <location>
        <begin position="252"/>
        <end position="264"/>
    </location>
</feature>
<dbReference type="InterPro" id="IPR041174">
    <property type="entry name" value="KRR1-like_KH1"/>
</dbReference>
<sequence>MDTARSSATVSGGGDEGAETLGKSKKYRKPKPWDTDDIDHWKIPEFKQEDNPSGLLEESSFATLFPAYREKYLKEVWPDVKRALGEHHIKCALDLVEGSMSVATTKKTWDPYIIIRARDMLKLLARSVPFPQAVKILSDGVYCDIIKIGGMVRNKERFVKRRQRMVGPNGSTLKAIEILTNCYVLVQGQTVSVMGDIRGLKAVRRIVEDCMRNIHPVYHIKELMIKRELAKDPNLREENWDRFLPHFKKRNVQRKKTKIVKKKDKPLFPPEPAPRKEDLMMESGEYFLSEADRQAKKASERREAQKSKSEARKQERNKEFEPPAPSAKKRKRGESADDTSKQEGLQDLTERLKKKAKARDTLTKANKKKKAEGLLMQPG</sequence>
<evidence type="ECO:0000256" key="9">
    <source>
        <dbReference type="SAM" id="MobiDB-lite"/>
    </source>
</evidence>
<dbReference type="GO" id="GO:0003723">
    <property type="term" value="F:RNA binding"/>
    <property type="evidence" value="ECO:0007669"/>
    <property type="project" value="UniProtKB-KW"/>
</dbReference>
<dbReference type="Pfam" id="PF17903">
    <property type="entry name" value="KH_KRR1_1st"/>
    <property type="match status" value="1"/>
</dbReference>
<feature type="compositionally biased region" description="Basic and acidic residues" evidence="9">
    <location>
        <begin position="291"/>
        <end position="321"/>
    </location>
</feature>
<dbReference type="Pfam" id="PF21800">
    <property type="entry name" value="KH_KRR1_2nd"/>
    <property type="match status" value="1"/>
</dbReference>
<dbReference type="InParanoid" id="A0A0G4GQJ8"/>
<keyword evidence="3 8" id="KW-0690">Ribosome biogenesis</keyword>
<name>A0A0G4GQJ8_VITBC</name>
<evidence type="ECO:0000256" key="7">
    <source>
        <dbReference type="ARBA" id="ARBA00023274"/>
    </source>
</evidence>
<evidence type="ECO:0000313" key="12">
    <source>
        <dbReference type="EMBL" id="CEM32714.1"/>
    </source>
</evidence>
<dbReference type="CDD" id="cd22394">
    <property type="entry name" value="KH-I_KRR1_rpt2"/>
    <property type="match status" value="1"/>
</dbReference>
<keyword evidence="7 8" id="KW-0687">Ribonucleoprotein</keyword>
<feature type="domain" description="KRR1 small subunit processome component second KH" evidence="11">
    <location>
        <begin position="142"/>
        <end position="231"/>
    </location>
</feature>
<gene>
    <name evidence="12" type="ORF">Vbra_18373</name>
</gene>
<feature type="region of interest" description="Disordered" evidence="9">
    <location>
        <begin position="252"/>
        <end position="279"/>
    </location>
</feature>
<dbReference type="OrthoDB" id="441223at2759"/>
<feature type="compositionally biased region" description="Polar residues" evidence="9">
    <location>
        <begin position="1"/>
        <end position="10"/>
    </location>
</feature>
<evidence type="ECO:0000256" key="3">
    <source>
        <dbReference type="ARBA" id="ARBA00022517"/>
    </source>
</evidence>
<evidence type="ECO:0000256" key="4">
    <source>
        <dbReference type="ARBA" id="ARBA00022552"/>
    </source>
</evidence>
<evidence type="ECO:0000259" key="11">
    <source>
        <dbReference type="Pfam" id="PF21800"/>
    </source>
</evidence>
<comment type="subunit">
    <text evidence="8">Component of the ribosomal small subunit (SSU) processome.</text>
</comment>
<evidence type="ECO:0000256" key="6">
    <source>
        <dbReference type="ARBA" id="ARBA00023242"/>
    </source>
</evidence>
<comment type="subcellular location">
    <subcellularLocation>
        <location evidence="1 8">Nucleus</location>
        <location evidence="1 8">Nucleolus</location>
    </subcellularLocation>
</comment>
<dbReference type="FunCoup" id="A0A0G4GQJ8">
    <property type="interactions" value="512"/>
</dbReference>
<dbReference type="PhylomeDB" id="A0A0G4GQJ8"/>
<dbReference type="PANTHER" id="PTHR12581">
    <property type="entry name" value="HIV-1 REV BINDING PROTEIN 2, 3"/>
    <property type="match status" value="1"/>
</dbReference>
<dbReference type="InterPro" id="IPR048548">
    <property type="entry name" value="KRR1-like_KH2"/>
</dbReference>
<evidence type="ECO:0000256" key="5">
    <source>
        <dbReference type="ARBA" id="ARBA00022884"/>
    </source>
</evidence>
<dbReference type="STRING" id="1169540.A0A0G4GQJ8"/>
<evidence type="ECO:0000313" key="13">
    <source>
        <dbReference type="Proteomes" id="UP000041254"/>
    </source>
</evidence>
<keyword evidence="5 8" id="KW-0694">RNA-binding</keyword>
<dbReference type="VEuPathDB" id="CryptoDB:Vbra_18373"/>
<dbReference type="Proteomes" id="UP000041254">
    <property type="component" value="Unassembled WGS sequence"/>
</dbReference>
<dbReference type="InterPro" id="IPR036612">
    <property type="entry name" value="KH_dom_type_1_sf"/>
</dbReference>
<dbReference type="InterPro" id="IPR048550">
    <property type="entry name" value="KRR1-like_KH1_euk"/>
</dbReference>
<dbReference type="InterPro" id="IPR048549">
    <property type="entry name" value="KRR1-like_KH2_euk"/>
</dbReference>
<evidence type="ECO:0000256" key="1">
    <source>
        <dbReference type="ARBA" id="ARBA00004604"/>
    </source>
</evidence>
<dbReference type="EMBL" id="CDMY01000759">
    <property type="protein sequence ID" value="CEM32714.1"/>
    <property type="molecule type" value="Genomic_DNA"/>
</dbReference>
<dbReference type="GO" id="GO:0032040">
    <property type="term" value="C:small-subunit processome"/>
    <property type="evidence" value="ECO:0007669"/>
    <property type="project" value="TreeGrafter"/>
</dbReference>
<evidence type="ECO:0000259" key="10">
    <source>
        <dbReference type="Pfam" id="PF17903"/>
    </source>
</evidence>
<reference evidence="12 13" key="1">
    <citation type="submission" date="2014-11" db="EMBL/GenBank/DDBJ databases">
        <authorList>
            <person name="Zhu J."/>
            <person name="Qi W."/>
            <person name="Song R."/>
        </authorList>
    </citation>
    <scope>NUCLEOTIDE SEQUENCE [LARGE SCALE GENOMIC DNA]</scope>
</reference>
<proteinExistence type="inferred from homology"/>
<dbReference type="OMA" id="TPDIDKW"/>
<dbReference type="InterPro" id="IPR024166">
    <property type="entry name" value="rRNA_assembly_KRR1"/>
</dbReference>
<dbReference type="Gene3D" id="3.30.1370.10">
    <property type="entry name" value="K Homology domain, type 1"/>
    <property type="match status" value="2"/>
</dbReference>
<comment type="function">
    <text evidence="8">Required for 40S ribosome biogenesis. Involved in nucleolar processing of pre-18S ribosomal RNA and ribosome assembly.</text>
</comment>
<keyword evidence="6 8" id="KW-0539">Nucleus</keyword>
<feature type="region of interest" description="Disordered" evidence="9">
    <location>
        <begin position="291"/>
        <end position="379"/>
    </location>
</feature>
<keyword evidence="13" id="KW-1185">Reference proteome</keyword>
<comment type="similarity">
    <text evidence="2 8">Belongs to the KRR1 family.</text>
</comment>
<evidence type="ECO:0000256" key="2">
    <source>
        <dbReference type="ARBA" id="ARBA00009344"/>
    </source>
</evidence>
<dbReference type="SUPFAM" id="SSF54791">
    <property type="entry name" value="Eukaryotic type KH-domain (KH-domain type I)"/>
    <property type="match status" value="1"/>
</dbReference>
<accession>A0A0G4GQJ8</accession>
<feature type="region of interest" description="Disordered" evidence="9">
    <location>
        <begin position="1"/>
        <end position="36"/>
    </location>
</feature>
<dbReference type="GO" id="GO:0006364">
    <property type="term" value="P:rRNA processing"/>
    <property type="evidence" value="ECO:0007669"/>
    <property type="project" value="UniProtKB-KW"/>
</dbReference>
<dbReference type="FunFam" id="3.30.1370.10:FF:000011">
    <property type="entry name" value="KRR1 small subunit processome component"/>
    <property type="match status" value="1"/>
</dbReference>
<dbReference type="FunFam" id="3.30.1370.10:FF:000014">
    <property type="entry name" value="KRR1 small subunit processome component"/>
    <property type="match status" value="1"/>
</dbReference>